<reference evidence="3 4" key="1">
    <citation type="submission" date="2019-10" db="EMBL/GenBank/DDBJ databases">
        <title>Draft Genome Sequence of Cytophagaceae sp. SJW1-29.</title>
        <authorList>
            <person name="Choi A."/>
        </authorList>
    </citation>
    <scope>NUCLEOTIDE SEQUENCE [LARGE SCALE GENOMIC DNA]</scope>
    <source>
        <strain evidence="3 4">SJW1-29</strain>
    </source>
</reference>
<sequence length="304" mass="32840">MKSQAIQIKEKGTLDNLELVTLEVPTLESHDILVKVKAAGVNPVDFKGVLNGIFKMPYTVGSDIAGIVEQVGAEVKNFEVGQEVIGSLEWAKQGAYAEYVVTEERYLARKPDNLSFTEAAAVPLVALTAWQALFDHLNIQAGEKVLIQAAAGGVGTMAVQLAKWKGAYVVALASPKNASFLTELGADEVVDYKRDDLTETIQDVDAAFDSMATSAQLFKMLKKGGRYVSITAKPSQELAESYGVSATNFLFHSDAAQLSQLVALIEEGKIKVFLDKTFPLAEAKAALEYQKQGHSRGKNVLLVD</sequence>
<keyword evidence="1" id="KW-0560">Oxidoreductase</keyword>
<dbReference type="InterPro" id="IPR020843">
    <property type="entry name" value="ER"/>
</dbReference>
<evidence type="ECO:0000313" key="3">
    <source>
        <dbReference type="EMBL" id="MPR34951.1"/>
    </source>
</evidence>
<evidence type="ECO:0000256" key="1">
    <source>
        <dbReference type="ARBA" id="ARBA00023002"/>
    </source>
</evidence>
<dbReference type="SUPFAM" id="SSF50129">
    <property type="entry name" value="GroES-like"/>
    <property type="match status" value="1"/>
</dbReference>
<dbReference type="InterPro" id="IPR013154">
    <property type="entry name" value="ADH-like_N"/>
</dbReference>
<dbReference type="CDD" id="cd05289">
    <property type="entry name" value="MDR_like_2"/>
    <property type="match status" value="1"/>
</dbReference>
<dbReference type="PANTHER" id="PTHR11695:SF294">
    <property type="entry name" value="RETICULON-4-INTERACTING PROTEIN 1, MITOCHONDRIAL"/>
    <property type="match status" value="1"/>
</dbReference>
<dbReference type="AlphaFoldDB" id="A0A7C9FPL3"/>
<dbReference type="Gene3D" id="3.90.180.10">
    <property type="entry name" value="Medium-chain alcohol dehydrogenases, catalytic domain"/>
    <property type="match status" value="1"/>
</dbReference>
<organism evidence="3 4">
    <name type="scientific">Salmonirosea aquatica</name>
    <dbReference type="NCBI Taxonomy" id="2654236"/>
    <lineage>
        <taxon>Bacteria</taxon>
        <taxon>Pseudomonadati</taxon>
        <taxon>Bacteroidota</taxon>
        <taxon>Cytophagia</taxon>
        <taxon>Cytophagales</taxon>
        <taxon>Spirosomataceae</taxon>
        <taxon>Salmonirosea</taxon>
    </lineage>
</organism>
<dbReference type="Pfam" id="PF08240">
    <property type="entry name" value="ADH_N"/>
    <property type="match status" value="1"/>
</dbReference>
<comment type="caution">
    <text evidence="3">The sequence shown here is derived from an EMBL/GenBank/DDBJ whole genome shotgun (WGS) entry which is preliminary data.</text>
</comment>
<dbReference type="SMART" id="SM00829">
    <property type="entry name" value="PKS_ER"/>
    <property type="match status" value="1"/>
</dbReference>
<dbReference type="GO" id="GO:0008270">
    <property type="term" value="F:zinc ion binding"/>
    <property type="evidence" value="ECO:0007669"/>
    <property type="project" value="InterPro"/>
</dbReference>
<dbReference type="GO" id="GO:0016491">
    <property type="term" value="F:oxidoreductase activity"/>
    <property type="evidence" value="ECO:0007669"/>
    <property type="project" value="UniProtKB-KW"/>
</dbReference>
<name>A0A7C9FPL3_9BACT</name>
<feature type="domain" description="Enoyl reductase (ER)" evidence="2">
    <location>
        <begin position="12"/>
        <end position="301"/>
    </location>
</feature>
<proteinExistence type="predicted"/>
<dbReference type="Gene3D" id="3.40.50.720">
    <property type="entry name" value="NAD(P)-binding Rossmann-like Domain"/>
    <property type="match status" value="1"/>
</dbReference>
<gene>
    <name evidence="3" type="ORF">GBK04_16715</name>
</gene>
<keyword evidence="4" id="KW-1185">Reference proteome</keyword>
<dbReference type="InterPro" id="IPR011032">
    <property type="entry name" value="GroES-like_sf"/>
</dbReference>
<dbReference type="EMBL" id="WHLY01000002">
    <property type="protein sequence ID" value="MPR34951.1"/>
    <property type="molecule type" value="Genomic_DNA"/>
</dbReference>
<accession>A0A7C9FPL3</accession>
<dbReference type="InterPro" id="IPR036291">
    <property type="entry name" value="NAD(P)-bd_dom_sf"/>
</dbReference>
<dbReference type="InterPro" id="IPR050700">
    <property type="entry name" value="YIM1/Zinc_Alcohol_DH_Fams"/>
</dbReference>
<evidence type="ECO:0000259" key="2">
    <source>
        <dbReference type="SMART" id="SM00829"/>
    </source>
</evidence>
<dbReference type="Pfam" id="PF13602">
    <property type="entry name" value="ADH_zinc_N_2"/>
    <property type="match status" value="1"/>
</dbReference>
<dbReference type="InterPro" id="IPR002364">
    <property type="entry name" value="Quin_OxRdtase/zeta-crystal_CS"/>
</dbReference>
<evidence type="ECO:0000313" key="4">
    <source>
        <dbReference type="Proteomes" id="UP000479293"/>
    </source>
</evidence>
<protein>
    <submittedName>
        <fullName evidence="3">Zinc-binding dehydrogenase</fullName>
    </submittedName>
</protein>
<dbReference type="RefSeq" id="WP_152761594.1">
    <property type="nucleotide sequence ID" value="NZ_WHLY01000002.1"/>
</dbReference>
<dbReference type="PANTHER" id="PTHR11695">
    <property type="entry name" value="ALCOHOL DEHYDROGENASE RELATED"/>
    <property type="match status" value="1"/>
</dbReference>
<dbReference type="SUPFAM" id="SSF51735">
    <property type="entry name" value="NAD(P)-binding Rossmann-fold domains"/>
    <property type="match status" value="1"/>
</dbReference>
<dbReference type="PROSITE" id="PS01162">
    <property type="entry name" value="QOR_ZETA_CRYSTAL"/>
    <property type="match status" value="1"/>
</dbReference>
<dbReference type="Proteomes" id="UP000479293">
    <property type="component" value="Unassembled WGS sequence"/>
</dbReference>